<keyword evidence="3" id="KW-1185">Reference proteome</keyword>
<evidence type="ECO:0000313" key="2">
    <source>
        <dbReference type="EMBL" id="CAE7393590.1"/>
    </source>
</evidence>
<feature type="region of interest" description="Disordered" evidence="1">
    <location>
        <begin position="59"/>
        <end position="108"/>
    </location>
</feature>
<protein>
    <submittedName>
        <fullName evidence="2">Uncharacterized protein</fullName>
    </submittedName>
</protein>
<dbReference type="Proteomes" id="UP000604046">
    <property type="component" value="Unassembled WGS sequence"/>
</dbReference>
<feature type="region of interest" description="Disordered" evidence="1">
    <location>
        <begin position="1"/>
        <end position="37"/>
    </location>
</feature>
<feature type="compositionally biased region" description="Polar residues" evidence="1">
    <location>
        <begin position="1"/>
        <end position="19"/>
    </location>
</feature>
<sequence length="108" mass="11208">PHGAPSSSGGQPTGYTTGARSRCGESGPGGWTPGRFRSCCCRKQRRRAPGACWRLRCSQSRREPKAVAERRAEGRGGAEASPSRSDRATPGDAPGGSAASCSTARCRS</sequence>
<dbReference type="EMBL" id="CAJNDS010002253">
    <property type="protein sequence ID" value="CAE7393590.1"/>
    <property type="molecule type" value="Genomic_DNA"/>
</dbReference>
<organism evidence="2 3">
    <name type="scientific">Symbiodinium natans</name>
    <dbReference type="NCBI Taxonomy" id="878477"/>
    <lineage>
        <taxon>Eukaryota</taxon>
        <taxon>Sar</taxon>
        <taxon>Alveolata</taxon>
        <taxon>Dinophyceae</taxon>
        <taxon>Suessiales</taxon>
        <taxon>Symbiodiniaceae</taxon>
        <taxon>Symbiodinium</taxon>
    </lineage>
</organism>
<feature type="non-terminal residue" evidence="2">
    <location>
        <position position="108"/>
    </location>
</feature>
<feature type="compositionally biased region" description="Basic and acidic residues" evidence="1">
    <location>
        <begin position="60"/>
        <end position="76"/>
    </location>
</feature>
<comment type="caution">
    <text evidence="2">The sequence shown here is derived from an EMBL/GenBank/DDBJ whole genome shotgun (WGS) entry which is preliminary data.</text>
</comment>
<evidence type="ECO:0000256" key="1">
    <source>
        <dbReference type="SAM" id="MobiDB-lite"/>
    </source>
</evidence>
<gene>
    <name evidence="2" type="ORF">SNAT2548_LOCUS21450</name>
</gene>
<proteinExistence type="predicted"/>
<feature type="compositionally biased region" description="Low complexity" evidence="1">
    <location>
        <begin position="97"/>
        <end position="108"/>
    </location>
</feature>
<dbReference type="AlphaFoldDB" id="A0A812QLU3"/>
<name>A0A812QLU3_9DINO</name>
<accession>A0A812QLU3</accession>
<evidence type="ECO:0000313" key="3">
    <source>
        <dbReference type="Proteomes" id="UP000604046"/>
    </source>
</evidence>
<reference evidence="2" key="1">
    <citation type="submission" date="2021-02" db="EMBL/GenBank/DDBJ databases">
        <authorList>
            <person name="Dougan E. K."/>
            <person name="Rhodes N."/>
            <person name="Thang M."/>
            <person name="Chan C."/>
        </authorList>
    </citation>
    <scope>NUCLEOTIDE SEQUENCE</scope>
</reference>